<name>A0AAD6CJC1_9EURO</name>
<evidence type="ECO:0000313" key="2">
    <source>
        <dbReference type="Proteomes" id="UP001213681"/>
    </source>
</evidence>
<dbReference type="RefSeq" id="XP_056771856.1">
    <property type="nucleotide sequence ID" value="XM_056904089.1"/>
</dbReference>
<keyword evidence="2" id="KW-1185">Reference proteome</keyword>
<dbReference type="SUPFAM" id="SSF53649">
    <property type="entry name" value="Alkaline phosphatase-like"/>
    <property type="match status" value="1"/>
</dbReference>
<protein>
    <submittedName>
        <fullName evidence="1">Uncharacterized protein</fullName>
    </submittedName>
</protein>
<accession>A0AAD6CJC1</accession>
<proteinExistence type="predicted"/>
<dbReference type="EMBL" id="JAPVEA010000001">
    <property type="protein sequence ID" value="KAJ5465009.1"/>
    <property type="molecule type" value="Genomic_DNA"/>
</dbReference>
<organism evidence="1 2">
    <name type="scientific">Penicillium daleae</name>
    <dbReference type="NCBI Taxonomy" id="63821"/>
    <lineage>
        <taxon>Eukaryota</taxon>
        <taxon>Fungi</taxon>
        <taxon>Dikarya</taxon>
        <taxon>Ascomycota</taxon>
        <taxon>Pezizomycotina</taxon>
        <taxon>Eurotiomycetes</taxon>
        <taxon>Eurotiomycetidae</taxon>
        <taxon>Eurotiales</taxon>
        <taxon>Aspergillaceae</taxon>
        <taxon>Penicillium</taxon>
    </lineage>
</organism>
<reference evidence="1" key="2">
    <citation type="journal article" date="2023" name="IMA Fungus">
        <title>Comparative genomic study of the Penicillium genus elucidates a diverse pangenome and 15 lateral gene transfer events.</title>
        <authorList>
            <person name="Petersen C."/>
            <person name="Sorensen T."/>
            <person name="Nielsen M.R."/>
            <person name="Sondergaard T.E."/>
            <person name="Sorensen J.L."/>
            <person name="Fitzpatrick D.A."/>
            <person name="Frisvad J.C."/>
            <person name="Nielsen K.L."/>
        </authorList>
    </citation>
    <scope>NUCLEOTIDE SEQUENCE</scope>
    <source>
        <strain evidence="1">IBT 16125</strain>
    </source>
</reference>
<dbReference type="AlphaFoldDB" id="A0AAD6CJC1"/>
<comment type="caution">
    <text evidence="1">The sequence shown here is derived from an EMBL/GenBank/DDBJ whole genome shotgun (WGS) entry which is preliminary data.</text>
</comment>
<dbReference type="Proteomes" id="UP001213681">
    <property type="component" value="Unassembled WGS sequence"/>
</dbReference>
<dbReference type="GeneID" id="81594332"/>
<gene>
    <name evidence="1" type="ORF">N7458_000695</name>
</gene>
<reference evidence="1" key="1">
    <citation type="submission" date="2022-12" db="EMBL/GenBank/DDBJ databases">
        <authorList>
            <person name="Petersen C."/>
        </authorList>
    </citation>
    <scope>NUCLEOTIDE SEQUENCE</scope>
    <source>
        <strain evidence="1">IBT 16125</strain>
    </source>
</reference>
<dbReference type="InterPro" id="IPR017850">
    <property type="entry name" value="Alkaline_phosphatase_core_sf"/>
</dbReference>
<dbReference type="Gene3D" id="3.40.720.10">
    <property type="entry name" value="Alkaline Phosphatase, subunit A"/>
    <property type="match status" value="1"/>
</dbReference>
<sequence>MVQEPRIVGGGGIPPGLVRDSMAEMVNLVPTPTIFQLCGIDETFSHNGKSLLPAILEDRDLQKAFFSEAASCFQRSRFSTRHRSRTTPSPSCSTRTHDWWARLYEPAELNGLRADPIELHNPATDQ</sequence>
<evidence type="ECO:0000313" key="1">
    <source>
        <dbReference type="EMBL" id="KAJ5465009.1"/>
    </source>
</evidence>